<dbReference type="PANTHER" id="PTHR23155">
    <property type="entry name" value="DISEASE RESISTANCE PROTEIN RP"/>
    <property type="match status" value="1"/>
</dbReference>
<dbReference type="PANTHER" id="PTHR23155:SF955">
    <property type="entry name" value="AAA+ ATPASE DOMAIN-CONTAINING PROTEIN"/>
    <property type="match status" value="1"/>
</dbReference>
<dbReference type="GO" id="GO:0098542">
    <property type="term" value="P:defense response to other organism"/>
    <property type="evidence" value="ECO:0007669"/>
    <property type="project" value="TreeGrafter"/>
</dbReference>
<dbReference type="InterPro" id="IPR002182">
    <property type="entry name" value="NB-ARC"/>
</dbReference>
<reference evidence="2 3" key="1">
    <citation type="journal article" date="2023" name="BMC Biotechnol.">
        <title>Vitis rotundifolia cv Carlos genome sequencing.</title>
        <authorList>
            <person name="Huff M."/>
            <person name="Hulse-Kemp A."/>
            <person name="Scheffler B."/>
            <person name="Youngblood R."/>
            <person name="Simpson S."/>
            <person name="Babiker E."/>
            <person name="Staton M."/>
        </authorList>
    </citation>
    <scope>NUCLEOTIDE SEQUENCE [LARGE SCALE GENOMIC DNA]</scope>
    <source>
        <tissue evidence="2">Leaf</tissue>
    </source>
</reference>
<feature type="domain" description="NB-ARC" evidence="1">
    <location>
        <begin position="73"/>
        <end position="224"/>
    </location>
</feature>
<dbReference type="SUPFAM" id="SSF52540">
    <property type="entry name" value="P-loop containing nucleoside triphosphate hydrolases"/>
    <property type="match status" value="1"/>
</dbReference>
<dbReference type="Pfam" id="PF00931">
    <property type="entry name" value="NB-ARC"/>
    <property type="match status" value="1"/>
</dbReference>
<evidence type="ECO:0000313" key="2">
    <source>
        <dbReference type="EMBL" id="KAJ9701547.1"/>
    </source>
</evidence>
<dbReference type="Gene3D" id="3.40.50.300">
    <property type="entry name" value="P-loop containing nucleotide triphosphate hydrolases"/>
    <property type="match status" value="1"/>
</dbReference>
<accession>A0AA39A6V5</accession>
<evidence type="ECO:0000259" key="1">
    <source>
        <dbReference type="Pfam" id="PF00931"/>
    </source>
</evidence>
<name>A0AA39A6V5_VITRO</name>
<dbReference type="InterPro" id="IPR044974">
    <property type="entry name" value="Disease_R_plants"/>
</dbReference>
<dbReference type="InterPro" id="IPR027417">
    <property type="entry name" value="P-loop_NTPase"/>
</dbReference>
<comment type="caution">
    <text evidence="2">The sequence shown here is derived from an EMBL/GenBank/DDBJ whole genome shotgun (WGS) entry which is preliminary data.</text>
</comment>
<gene>
    <name evidence="2" type="ORF">PVL29_006770</name>
</gene>
<protein>
    <recommendedName>
        <fullName evidence="1">NB-ARC domain-containing protein</fullName>
    </recommendedName>
</protein>
<dbReference type="GO" id="GO:0043531">
    <property type="term" value="F:ADP binding"/>
    <property type="evidence" value="ECO:0007669"/>
    <property type="project" value="InterPro"/>
</dbReference>
<organism evidence="2 3">
    <name type="scientific">Vitis rotundifolia</name>
    <name type="common">Muscadine grape</name>
    <dbReference type="NCBI Taxonomy" id="103349"/>
    <lineage>
        <taxon>Eukaryota</taxon>
        <taxon>Viridiplantae</taxon>
        <taxon>Streptophyta</taxon>
        <taxon>Embryophyta</taxon>
        <taxon>Tracheophyta</taxon>
        <taxon>Spermatophyta</taxon>
        <taxon>Magnoliopsida</taxon>
        <taxon>eudicotyledons</taxon>
        <taxon>Gunneridae</taxon>
        <taxon>Pentapetalae</taxon>
        <taxon>rosids</taxon>
        <taxon>Vitales</taxon>
        <taxon>Vitaceae</taxon>
        <taxon>Viteae</taxon>
        <taxon>Vitis</taxon>
    </lineage>
</organism>
<keyword evidence="3" id="KW-1185">Reference proteome</keyword>
<dbReference type="EMBL" id="JARBHA010000005">
    <property type="protein sequence ID" value="KAJ9701547.1"/>
    <property type="molecule type" value="Genomic_DNA"/>
</dbReference>
<dbReference type="PRINTS" id="PR00364">
    <property type="entry name" value="DISEASERSIST"/>
</dbReference>
<dbReference type="Proteomes" id="UP001168098">
    <property type="component" value="Unassembled WGS sequence"/>
</dbReference>
<proteinExistence type="predicted"/>
<sequence>MAWMEELCDLSRSAVDVIGRSWRTPFRRVVLAFHNFKYQHKIAMEIDEIHSKILDISTGRQKKAPKPNTVSFDDDVHALMTRLPTEDESFSVISVVGIKGIGKTILAMLVYNNDTIVDRFPYCAWTSATCKFQIPEDVMKVLMYYDTNKPVSWRDEMTQMVKAFLSDKRFLIVLDDAHCVSCFNEIIAAFQDTMSGRTMILTTCEMSLLSNLKLRSVNIPLELLNLRSEIVRRCGGLPLAIVKLADVLSQKDATIKEWSSVLQQFNGDLDLWSNTLNKINEDLPLYMKRCLFYFGLFPQDFEIPARN</sequence>
<dbReference type="AlphaFoldDB" id="A0AA39A6V5"/>
<evidence type="ECO:0000313" key="3">
    <source>
        <dbReference type="Proteomes" id="UP001168098"/>
    </source>
</evidence>